<gene>
    <name evidence="1" type="ORF">B4109_3177</name>
</gene>
<protein>
    <submittedName>
        <fullName evidence="1">Uncharacterized protein</fullName>
    </submittedName>
</protein>
<comment type="caution">
    <text evidence="1">The sequence shown here is derived from an EMBL/GenBank/DDBJ whole genome shotgun (WGS) entry which is preliminary data.</text>
</comment>
<dbReference type="PATRIC" id="fig|1422.18.peg.175"/>
<proteinExistence type="predicted"/>
<organism evidence="1 2">
    <name type="scientific">Geobacillus stearothermophilus</name>
    <name type="common">Bacillus stearothermophilus</name>
    <dbReference type="NCBI Taxonomy" id="1422"/>
    <lineage>
        <taxon>Bacteria</taxon>
        <taxon>Bacillati</taxon>
        <taxon>Bacillota</taxon>
        <taxon>Bacilli</taxon>
        <taxon>Bacillales</taxon>
        <taxon>Anoxybacillaceae</taxon>
        <taxon>Geobacillus</taxon>
    </lineage>
</organism>
<dbReference type="Proteomes" id="UP000075424">
    <property type="component" value="Unassembled WGS sequence"/>
</dbReference>
<evidence type="ECO:0000313" key="1">
    <source>
        <dbReference type="EMBL" id="KYD25634.1"/>
    </source>
</evidence>
<evidence type="ECO:0000313" key="2">
    <source>
        <dbReference type="Proteomes" id="UP000075424"/>
    </source>
</evidence>
<accession>A0A150MMB4</accession>
<dbReference type="AlphaFoldDB" id="A0A150MMB4"/>
<dbReference type="EMBL" id="LQYV01000080">
    <property type="protein sequence ID" value="KYD25634.1"/>
    <property type="molecule type" value="Genomic_DNA"/>
</dbReference>
<name>A0A150MMB4_GEOSE</name>
<reference evidence="1 2" key="1">
    <citation type="submission" date="2016-01" db="EMBL/GenBank/DDBJ databases">
        <title>Draft Genome Sequences of Seven Thermophilic Sporeformers Isolated from Foods.</title>
        <authorList>
            <person name="Berendsen E.M."/>
            <person name="Wells-Bennik M.H."/>
            <person name="Krawcyk A.O."/>
            <person name="De Jong A."/>
            <person name="Holsappel S."/>
            <person name="Eijlander R.T."/>
            <person name="Kuipers O.P."/>
        </authorList>
    </citation>
    <scope>NUCLEOTIDE SEQUENCE [LARGE SCALE GENOMIC DNA]</scope>
    <source>
        <strain evidence="1 2">B4109</strain>
    </source>
</reference>
<sequence>MEVVDPFNRRAYYYTFVEIADYTAGQKSPFLQQSVIDYYLEKNERWKLKSVHEKTPVVHVKSRDGHLLPYLPHLLKLTCFPRNVRVY</sequence>